<keyword evidence="3" id="KW-1185">Reference proteome</keyword>
<dbReference type="Proteomes" id="UP000309340">
    <property type="component" value="Unassembled WGS sequence"/>
</dbReference>
<dbReference type="PANTHER" id="PTHR33112:SF12">
    <property type="entry name" value="HETEROKARYON INCOMPATIBILITY DOMAIN-CONTAINING PROTEIN"/>
    <property type="match status" value="1"/>
</dbReference>
<dbReference type="OrthoDB" id="5428863at2759"/>
<evidence type="ECO:0000313" key="2">
    <source>
        <dbReference type="EMBL" id="TKA77594.1"/>
    </source>
</evidence>
<dbReference type="AlphaFoldDB" id="A0A4U0XK52"/>
<dbReference type="EMBL" id="NAJQ01000133">
    <property type="protein sequence ID" value="TKA77594.1"/>
    <property type="molecule type" value="Genomic_DNA"/>
</dbReference>
<protein>
    <recommendedName>
        <fullName evidence="1">Heterokaryon incompatibility domain-containing protein</fullName>
    </recommendedName>
</protein>
<organism evidence="2 3">
    <name type="scientific">Friedmanniomyces simplex</name>
    <dbReference type="NCBI Taxonomy" id="329884"/>
    <lineage>
        <taxon>Eukaryota</taxon>
        <taxon>Fungi</taxon>
        <taxon>Dikarya</taxon>
        <taxon>Ascomycota</taxon>
        <taxon>Pezizomycotina</taxon>
        <taxon>Dothideomycetes</taxon>
        <taxon>Dothideomycetidae</taxon>
        <taxon>Mycosphaerellales</taxon>
        <taxon>Teratosphaeriaceae</taxon>
        <taxon>Friedmanniomyces</taxon>
    </lineage>
</organism>
<accession>A0A4U0XK52</accession>
<dbReference type="Pfam" id="PF06985">
    <property type="entry name" value="HET"/>
    <property type="match status" value="1"/>
</dbReference>
<evidence type="ECO:0000259" key="1">
    <source>
        <dbReference type="Pfam" id="PF06985"/>
    </source>
</evidence>
<dbReference type="STRING" id="329884.A0A4U0XK52"/>
<sequence>MQEIQAMGSIYRNAVLTIIAAPQSSADEDQGLLGMRPGNRLVQQDVVKRRECSFAATMPDSSTALCWSRWSCRAWTYQEHLMSKRELIFTPYQAFFSCQQDAWSEDLVDNACVHLTDDDADERPCCVYQTPARCEGNRVEGVPRLVEPDNEVPSYEALIEEYTARRLSYQYDALNGINGLLSLLSLETGVLLLCGLPIPRLLDHYLFWMPRGSTRRRKLFEVPGETFPSWSWTGWEGAVYFPRTLPVGYEQWDEKAYGNRSIVGGAGDYDVYQATGLLWSDVVVFEDLVPTSHRLPFPSPAGEGKTRGKKQVSGQKCQNTWLRFVAFVAAVSVSRQAWGTFMLAVDGSRASACHALFVEGSRAGLVVFHQSDPLPQYDTNTKAKEDAWTASPNTTERCEILALSTDNEPWGLHLPISDDPDDLANSGVWDPQEERMVRYHLPFDECKWPEDGQEIPMVNVIVVERCERMMYRRGVDQMHPEAWWKSAYKEEAVWLG</sequence>
<proteinExistence type="predicted"/>
<dbReference type="InterPro" id="IPR010730">
    <property type="entry name" value="HET"/>
</dbReference>
<evidence type="ECO:0000313" key="3">
    <source>
        <dbReference type="Proteomes" id="UP000309340"/>
    </source>
</evidence>
<comment type="caution">
    <text evidence="2">The sequence shown here is derived from an EMBL/GenBank/DDBJ whole genome shotgun (WGS) entry which is preliminary data.</text>
</comment>
<reference evidence="2 3" key="1">
    <citation type="submission" date="2017-03" db="EMBL/GenBank/DDBJ databases">
        <title>Genomes of endolithic fungi from Antarctica.</title>
        <authorList>
            <person name="Coleine C."/>
            <person name="Masonjones S."/>
            <person name="Stajich J.E."/>
        </authorList>
    </citation>
    <scope>NUCLEOTIDE SEQUENCE [LARGE SCALE GENOMIC DNA]</scope>
    <source>
        <strain evidence="2 3">CCFEE 5184</strain>
    </source>
</reference>
<name>A0A4U0XK52_9PEZI</name>
<feature type="domain" description="Heterokaryon incompatibility" evidence="1">
    <location>
        <begin position="2"/>
        <end position="79"/>
    </location>
</feature>
<dbReference type="PANTHER" id="PTHR33112">
    <property type="entry name" value="DOMAIN PROTEIN, PUTATIVE-RELATED"/>
    <property type="match status" value="1"/>
</dbReference>
<gene>
    <name evidence="2" type="ORF">B0A55_03143</name>
</gene>